<dbReference type="OrthoDB" id="3721493at2759"/>
<organism evidence="1 2">
    <name type="scientific">Cryoendolithus antarcticus</name>
    <dbReference type="NCBI Taxonomy" id="1507870"/>
    <lineage>
        <taxon>Eukaryota</taxon>
        <taxon>Fungi</taxon>
        <taxon>Dikarya</taxon>
        <taxon>Ascomycota</taxon>
        <taxon>Pezizomycotina</taxon>
        <taxon>Dothideomycetes</taxon>
        <taxon>Dothideomycetidae</taxon>
        <taxon>Cladosporiales</taxon>
        <taxon>Cladosporiaceae</taxon>
        <taxon>Cryoendolithus</taxon>
    </lineage>
</organism>
<sequence>MYIICPTSNVGSPEKRDRFLSLLSNVAETTLSSETDARAYAWFRSAADNDKVPHHWVQGFEVYDHLEASTVTHRSSDAYKAFRSAVGAEGLLDRGSDLGYLQPTGFGFLIREPVIFQSGSQPNGGYVVVERMRAAGGSSGRVALLEVLRTVAESVGKASLVDAVASFWVLEYRPEDQDLTIVVFQRFESKRAYEEAFLRDSKIERLR</sequence>
<name>A0A1V8SP20_9PEZI</name>
<evidence type="ECO:0000313" key="2">
    <source>
        <dbReference type="Proteomes" id="UP000192596"/>
    </source>
</evidence>
<proteinExistence type="predicted"/>
<gene>
    <name evidence="1" type="ORF">B0A48_13212</name>
</gene>
<dbReference type="InterPro" id="IPR011008">
    <property type="entry name" value="Dimeric_a/b-barrel"/>
</dbReference>
<dbReference type="Proteomes" id="UP000192596">
    <property type="component" value="Unassembled WGS sequence"/>
</dbReference>
<evidence type="ECO:0008006" key="3">
    <source>
        <dbReference type="Google" id="ProtNLM"/>
    </source>
</evidence>
<keyword evidence="2" id="KW-1185">Reference proteome</keyword>
<dbReference type="AlphaFoldDB" id="A0A1V8SP20"/>
<dbReference type="EMBL" id="NAJO01000034">
    <property type="protein sequence ID" value="OQO00721.1"/>
    <property type="molecule type" value="Genomic_DNA"/>
</dbReference>
<evidence type="ECO:0000313" key="1">
    <source>
        <dbReference type="EMBL" id="OQO00721.1"/>
    </source>
</evidence>
<dbReference type="InParanoid" id="A0A1V8SP20"/>
<dbReference type="SUPFAM" id="SSF54909">
    <property type="entry name" value="Dimeric alpha+beta barrel"/>
    <property type="match status" value="1"/>
</dbReference>
<reference evidence="2" key="1">
    <citation type="submission" date="2017-03" db="EMBL/GenBank/DDBJ databases">
        <title>Genomes of endolithic fungi from Antarctica.</title>
        <authorList>
            <person name="Coleine C."/>
            <person name="Masonjones S."/>
            <person name="Stajich J.E."/>
        </authorList>
    </citation>
    <scope>NUCLEOTIDE SEQUENCE [LARGE SCALE GENOMIC DNA]</scope>
    <source>
        <strain evidence="2">CCFEE 5527</strain>
    </source>
</reference>
<accession>A0A1V8SP20</accession>
<dbReference type="Gene3D" id="3.30.70.100">
    <property type="match status" value="1"/>
</dbReference>
<comment type="caution">
    <text evidence="1">The sequence shown here is derived from an EMBL/GenBank/DDBJ whole genome shotgun (WGS) entry which is preliminary data.</text>
</comment>
<protein>
    <recommendedName>
        <fullName evidence="3">ABM domain-containing protein</fullName>
    </recommendedName>
</protein>